<dbReference type="Proteomes" id="UP000320231">
    <property type="component" value="Chromosome"/>
</dbReference>
<dbReference type="Gene3D" id="3.90.226.10">
    <property type="entry name" value="2-enoyl-CoA Hydratase, Chain A, domain 1"/>
    <property type="match status" value="1"/>
</dbReference>
<name>A0A455UHX5_9GAMM</name>
<reference evidence="1 2" key="1">
    <citation type="journal article" date="2019" name="Microbiol. Resour. Announc.">
        <title>Complete Genome Sequence of Halomonas sulfidaeris Strain Esulfide1 Isolated from a Metal Sulfide Rock at a Depth of 2,200 Meters, Obtained Using Nanopore Sequencing.</title>
        <authorList>
            <person name="Saito M."/>
            <person name="Nishigata A."/>
            <person name="Galipon J."/>
            <person name="Arakawa K."/>
        </authorList>
    </citation>
    <scope>NUCLEOTIDE SEQUENCE [LARGE SCALE GENOMIC DNA]</scope>
    <source>
        <strain evidence="1 2">ATCC BAA-803</strain>
    </source>
</reference>
<gene>
    <name evidence="1" type="ORF">HSBAA_38700</name>
</gene>
<evidence type="ECO:0000313" key="2">
    <source>
        <dbReference type="Proteomes" id="UP000320231"/>
    </source>
</evidence>
<dbReference type="EMBL" id="AP019514">
    <property type="protein sequence ID" value="BBI62564.1"/>
    <property type="molecule type" value="Genomic_DNA"/>
</dbReference>
<organism evidence="1 2">
    <name type="scientific">Vreelandella sulfidaeris</name>
    <dbReference type="NCBI Taxonomy" id="115553"/>
    <lineage>
        <taxon>Bacteria</taxon>
        <taxon>Pseudomonadati</taxon>
        <taxon>Pseudomonadota</taxon>
        <taxon>Gammaproteobacteria</taxon>
        <taxon>Oceanospirillales</taxon>
        <taxon>Halomonadaceae</taxon>
        <taxon>Vreelandella</taxon>
    </lineage>
</organism>
<proteinExistence type="predicted"/>
<dbReference type="KEGG" id="hsr:HSBAA_38700"/>
<sequence>MAFTCRLANGGSVAYVAGHGANPSPNALVLNIEGAIGPATKDYFERGLNNAREQDSEVVIVEIDTLAGWSIPHAT</sequence>
<protein>
    <submittedName>
        <fullName evidence="1">Uncharacterized protein</fullName>
    </submittedName>
</protein>
<accession>A0A455UHX5</accession>
<evidence type="ECO:0000313" key="1">
    <source>
        <dbReference type="EMBL" id="BBI62564.1"/>
    </source>
</evidence>
<dbReference type="AlphaFoldDB" id="A0A455UHX5"/>